<name>A0A238ZCY7_9FLAO</name>
<accession>A0A238ZCY7</accession>
<protein>
    <submittedName>
        <fullName evidence="2">Uncharacterized protein</fullName>
    </submittedName>
</protein>
<feature type="transmembrane region" description="Helical" evidence="1">
    <location>
        <begin position="38"/>
        <end position="60"/>
    </location>
</feature>
<dbReference type="Proteomes" id="UP000198412">
    <property type="component" value="Unassembled WGS sequence"/>
</dbReference>
<keyword evidence="1" id="KW-1133">Transmembrane helix</keyword>
<gene>
    <name evidence="2" type="ORF">SAMN04488111_3228</name>
</gene>
<keyword evidence="1" id="KW-0812">Transmembrane</keyword>
<sequence>MFSKGQLIFAVFFIIAFTILMIWSYRKDIKVHKKYYKNTFILLIALFLIIAIFTLITFSLH</sequence>
<dbReference type="AlphaFoldDB" id="A0A238ZCY7"/>
<feature type="transmembrane region" description="Helical" evidence="1">
    <location>
        <begin position="6"/>
        <end position="26"/>
    </location>
</feature>
<organism evidence="2 3">
    <name type="scientific">Lutibacter flavus</name>
    <dbReference type="NCBI Taxonomy" id="691689"/>
    <lineage>
        <taxon>Bacteria</taxon>
        <taxon>Pseudomonadati</taxon>
        <taxon>Bacteroidota</taxon>
        <taxon>Flavobacteriia</taxon>
        <taxon>Flavobacteriales</taxon>
        <taxon>Flavobacteriaceae</taxon>
        <taxon>Lutibacter</taxon>
    </lineage>
</organism>
<dbReference type="EMBL" id="FZNX01000006">
    <property type="protein sequence ID" value="SNR80949.1"/>
    <property type="molecule type" value="Genomic_DNA"/>
</dbReference>
<evidence type="ECO:0000256" key="1">
    <source>
        <dbReference type="SAM" id="Phobius"/>
    </source>
</evidence>
<reference evidence="3" key="1">
    <citation type="submission" date="2017-06" db="EMBL/GenBank/DDBJ databases">
        <authorList>
            <person name="Varghese N."/>
            <person name="Submissions S."/>
        </authorList>
    </citation>
    <scope>NUCLEOTIDE SEQUENCE [LARGE SCALE GENOMIC DNA]</scope>
    <source>
        <strain evidence="3">DSM 27993</strain>
    </source>
</reference>
<keyword evidence="3" id="KW-1185">Reference proteome</keyword>
<keyword evidence="1" id="KW-0472">Membrane</keyword>
<evidence type="ECO:0000313" key="2">
    <source>
        <dbReference type="EMBL" id="SNR80949.1"/>
    </source>
</evidence>
<proteinExistence type="predicted"/>
<evidence type="ECO:0000313" key="3">
    <source>
        <dbReference type="Proteomes" id="UP000198412"/>
    </source>
</evidence>